<evidence type="ECO:0000256" key="1">
    <source>
        <dbReference type="SAM" id="MobiDB-lite"/>
    </source>
</evidence>
<organism evidence="2 3">
    <name type="scientific">Lasiosphaeris hirsuta</name>
    <dbReference type="NCBI Taxonomy" id="260670"/>
    <lineage>
        <taxon>Eukaryota</taxon>
        <taxon>Fungi</taxon>
        <taxon>Dikarya</taxon>
        <taxon>Ascomycota</taxon>
        <taxon>Pezizomycotina</taxon>
        <taxon>Sordariomycetes</taxon>
        <taxon>Sordariomycetidae</taxon>
        <taxon>Sordariales</taxon>
        <taxon>Lasiosphaeriaceae</taxon>
        <taxon>Lasiosphaeris</taxon>
    </lineage>
</organism>
<evidence type="ECO:0000313" key="3">
    <source>
        <dbReference type="Proteomes" id="UP001172102"/>
    </source>
</evidence>
<dbReference type="Proteomes" id="UP001172102">
    <property type="component" value="Unassembled WGS sequence"/>
</dbReference>
<reference evidence="2" key="1">
    <citation type="submission" date="2023-06" db="EMBL/GenBank/DDBJ databases">
        <title>Genome-scale phylogeny and comparative genomics of the fungal order Sordariales.</title>
        <authorList>
            <consortium name="Lawrence Berkeley National Laboratory"/>
            <person name="Hensen N."/>
            <person name="Bonometti L."/>
            <person name="Westerberg I."/>
            <person name="Brannstrom I.O."/>
            <person name="Guillou S."/>
            <person name="Cros-Aarteil S."/>
            <person name="Calhoun S."/>
            <person name="Haridas S."/>
            <person name="Kuo A."/>
            <person name="Mondo S."/>
            <person name="Pangilinan J."/>
            <person name="Riley R."/>
            <person name="Labutti K."/>
            <person name="Andreopoulos B."/>
            <person name="Lipzen A."/>
            <person name="Chen C."/>
            <person name="Yanf M."/>
            <person name="Daum C."/>
            <person name="Ng V."/>
            <person name="Clum A."/>
            <person name="Steindorff A."/>
            <person name="Ohm R."/>
            <person name="Martin F."/>
            <person name="Silar P."/>
            <person name="Natvig D."/>
            <person name="Lalanne C."/>
            <person name="Gautier V."/>
            <person name="Ament-Velasquez S.L."/>
            <person name="Kruys A."/>
            <person name="Hutchinson M.I."/>
            <person name="Powell A.J."/>
            <person name="Barry K."/>
            <person name="Miller A.N."/>
            <person name="Grigoriev I.V."/>
            <person name="Debuchy R."/>
            <person name="Gladieux P."/>
            <person name="Thoren M.H."/>
            <person name="Johannesson H."/>
        </authorList>
    </citation>
    <scope>NUCLEOTIDE SEQUENCE</scope>
    <source>
        <strain evidence="2">SMH4607-1</strain>
    </source>
</reference>
<gene>
    <name evidence="2" type="ORF">B0H67DRAFT_589376</name>
</gene>
<dbReference type="AlphaFoldDB" id="A0AA40DP88"/>
<sequence length="206" mass="22567">MAIIASTLHELGGTGHQLMERSKADGAPRSGQRAGSAHHTAPPAKTHSAVGSPLAARWQPGARGSATTHGQHSSLCCGVGCPAPGPHDGASRDRLWVKSPIKRENRNRPEQSRLAHLFMYDGMHGPYHLCKDEKDWKRNSMQTGPQPVSIAVRCAVWRLLDGEQGPIQAVQYVQCARCSPTVCSYQKKGGWGLEERWRGRFAYLVR</sequence>
<evidence type="ECO:0000313" key="2">
    <source>
        <dbReference type="EMBL" id="KAK0708127.1"/>
    </source>
</evidence>
<feature type="region of interest" description="Disordered" evidence="1">
    <location>
        <begin position="21"/>
        <end position="69"/>
    </location>
</feature>
<accession>A0AA40DP88</accession>
<keyword evidence="3" id="KW-1185">Reference proteome</keyword>
<dbReference type="EMBL" id="JAUKUA010000006">
    <property type="protein sequence ID" value="KAK0708127.1"/>
    <property type="molecule type" value="Genomic_DNA"/>
</dbReference>
<proteinExistence type="predicted"/>
<protein>
    <submittedName>
        <fullName evidence="2">Uncharacterized protein</fullName>
    </submittedName>
</protein>
<name>A0AA40DP88_9PEZI</name>
<comment type="caution">
    <text evidence="2">The sequence shown here is derived from an EMBL/GenBank/DDBJ whole genome shotgun (WGS) entry which is preliminary data.</text>
</comment>